<sequence length="120" mass="13367">MEDMRGNHEEHSLRYILDQNLKKTKDITKVTTSQMDTETKVASTQIFGLSSRSSSSESGRHEMTLLGLMQSPLDVSAAESGKKVPDGFNSFHRLPDAKDKRTPGELRNCPPESIPSQFSQ</sequence>
<dbReference type="Proteomes" id="UP000186922">
    <property type="component" value="Unassembled WGS sequence"/>
</dbReference>
<evidence type="ECO:0000256" key="1">
    <source>
        <dbReference type="SAM" id="MobiDB-lite"/>
    </source>
</evidence>
<evidence type="ECO:0000313" key="3">
    <source>
        <dbReference type="Proteomes" id="UP000186922"/>
    </source>
</evidence>
<evidence type="ECO:0000313" key="2">
    <source>
        <dbReference type="EMBL" id="GAU99455.1"/>
    </source>
</evidence>
<gene>
    <name evidence="2" type="primary">RvY_10457-1</name>
    <name evidence="2" type="synonym">RvY_10457.1</name>
    <name evidence="2" type="ORF">RvY_10457</name>
</gene>
<feature type="region of interest" description="Disordered" evidence="1">
    <location>
        <begin position="76"/>
        <end position="120"/>
    </location>
</feature>
<protein>
    <submittedName>
        <fullName evidence="2">Uncharacterized protein</fullName>
    </submittedName>
</protein>
<reference evidence="2 3" key="1">
    <citation type="journal article" date="2016" name="Nat. Commun.">
        <title>Extremotolerant tardigrade genome and improved radiotolerance of human cultured cells by tardigrade-unique protein.</title>
        <authorList>
            <person name="Hashimoto T."/>
            <person name="Horikawa D.D."/>
            <person name="Saito Y."/>
            <person name="Kuwahara H."/>
            <person name="Kozuka-Hata H."/>
            <person name="Shin-I T."/>
            <person name="Minakuchi Y."/>
            <person name="Ohishi K."/>
            <person name="Motoyama A."/>
            <person name="Aizu T."/>
            <person name="Enomoto A."/>
            <person name="Kondo K."/>
            <person name="Tanaka S."/>
            <person name="Hara Y."/>
            <person name="Koshikawa S."/>
            <person name="Sagara H."/>
            <person name="Miura T."/>
            <person name="Yokobori S."/>
            <person name="Miyagawa K."/>
            <person name="Suzuki Y."/>
            <person name="Kubo T."/>
            <person name="Oyama M."/>
            <person name="Kohara Y."/>
            <person name="Fujiyama A."/>
            <person name="Arakawa K."/>
            <person name="Katayama T."/>
            <person name="Toyoda A."/>
            <person name="Kunieda T."/>
        </authorList>
    </citation>
    <scope>NUCLEOTIDE SEQUENCE [LARGE SCALE GENOMIC DNA]</scope>
    <source>
        <strain evidence="2 3">YOKOZUNA-1</strain>
    </source>
</reference>
<dbReference type="AlphaFoldDB" id="A0A1D1VF92"/>
<dbReference type="EMBL" id="BDGG01000005">
    <property type="protein sequence ID" value="GAU99455.1"/>
    <property type="molecule type" value="Genomic_DNA"/>
</dbReference>
<accession>A0A1D1VF92</accession>
<comment type="caution">
    <text evidence="2">The sequence shown here is derived from an EMBL/GenBank/DDBJ whole genome shotgun (WGS) entry which is preliminary data.</text>
</comment>
<name>A0A1D1VF92_RAMVA</name>
<keyword evidence="3" id="KW-1185">Reference proteome</keyword>
<feature type="compositionally biased region" description="Basic and acidic residues" evidence="1">
    <location>
        <begin position="93"/>
        <end position="104"/>
    </location>
</feature>
<organism evidence="2 3">
    <name type="scientific">Ramazzottius varieornatus</name>
    <name type="common">Water bear</name>
    <name type="synonym">Tardigrade</name>
    <dbReference type="NCBI Taxonomy" id="947166"/>
    <lineage>
        <taxon>Eukaryota</taxon>
        <taxon>Metazoa</taxon>
        <taxon>Ecdysozoa</taxon>
        <taxon>Tardigrada</taxon>
        <taxon>Eutardigrada</taxon>
        <taxon>Parachela</taxon>
        <taxon>Hypsibioidea</taxon>
        <taxon>Ramazzottiidae</taxon>
        <taxon>Ramazzottius</taxon>
    </lineage>
</organism>
<proteinExistence type="predicted"/>